<dbReference type="PRINTS" id="PR00173">
    <property type="entry name" value="EDTRNSPORT"/>
</dbReference>
<evidence type="ECO:0000256" key="5">
    <source>
        <dbReference type="ARBA" id="ARBA00022475"/>
    </source>
</evidence>
<sequence length="760" mass="80737">MLADPPQEDPTGSRAVEHTAQPKPGPAGGGPPSNPVLSCLRTNLLLLMTMLFVLGGVLLGLGLSSAGGAAMLGPSRLAAFAFPGELLLRMLRLVILPLVVCSLINGSASLDPGVLGRLGSWALLFFLVSTLLGSTIGIILTVALQPGAALAEAQNNTGPSPVQDTSKSVLDSILDLLRNFFPSNLVTATFRSYATYYEDGDFYGTMTKVPVGRQVEGMNILGLVVFSIAFGVCLRKLGPDGEMLINFFGSFNDATMVMVSWIMWYAPVGILFLVASKIVEMHDVKQLFTSVGIYVLCIVLGHLIHGLLMLPFLYFIVTGKNPYRFLWGILTALAAAFATSSSSATLPLTIQCVEERNGISKNICRFILPIGATVNMDGAALFQCVAAVFIAQVNRRPLDVAMIITILITATASSVGTAGVPAGGVLTLAIILEAVNLPVDLSLILAVDWLVDRTCTVINVEGDAFGAGILQHLVDRRKVSGSVPELVQVKSDSTVVTMPILKRYSRPSKDINNFKKNSLHSQCRRSHMLIAPVLLTSADGMEQLGLAPAGAASGAGAVSGCERQLLPQSPLSLYDKGLCGPAIRTSLGSLLGDSIHMLKTLPALDGGQMVVMQVRLPLVWSRPDPGARLHPDPGAHGLTRTRDPGSPGSRGPRPHPDPGPRLTRIQGPTASPGPGTQAHPDPGAHGLTRTWGQAHPDPGAHGLTRTRDPLGCEFSYLRSSCPALRRDQHGSLLTRFLAGWFVVTLTHHFMDYITHVISMN</sequence>
<keyword evidence="34" id="KW-1185">Reference proteome</keyword>
<protein>
    <recommendedName>
        <fullName evidence="31">Amino acid transporter</fullName>
    </recommendedName>
</protein>
<evidence type="ECO:0000256" key="25">
    <source>
        <dbReference type="ARBA" id="ARBA00036948"/>
    </source>
</evidence>
<dbReference type="PANTHER" id="PTHR11958">
    <property type="entry name" value="SODIUM/DICARBOXYLATE SYMPORTER-RELATED"/>
    <property type="match status" value="1"/>
</dbReference>
<comment type="catalytic activity">
    <reaction evidence="25">
        <text>L-asparagine(in) + L-glutamine(out) + Na(+)(out) = L-asparagine(out) + L-glutamine(in) + Na(+)(in)</text>
        <dbReference type="Rhea" id="RHEA:70859"/>
        <dbReference type="ChEBI" id="CHEBI:29101"/>
        <dbReference type="ChEBI" id="CHEBI:58048"/>
        <dbReference type="ChEBI" id="CHEBI:58359"/>
    </reaction>
</comment>
<comment type="catalytic activity">
    <reaction evidence="26">
        <text>L-threonine(out) + L-glutamine(in) + Na(+)(out) = L-threonine(in) + L-glutamine(out) + Na(+)(in)</text>
        <dbReference type="Rhea" id="RHEA:70879"/>
        <dbReference type="ChEBI" id="CHEBI:29101"/>
        <dbReference type="ChEBI" id="CHEBI:57926"/>
        <dbReference type="ChEBI" id="CHEBI:58359"/>
    </reaction>
</comment>
<comment type="catalytic activity">
    <reaction evidence="23">
        <text>D-serine(in) + L-glutamine(out) + Na(+)(out) = D-serine(out) + L-glutamine(in) + Na(+)(in)</text>
        <dbReference type="Rhea" id="RHEA:75307"/>
        <dbReference type="ChEBI" id="CHEBI:29101"/>
        <dbReference type="ChEBI" id="CHEBI:35247"/>
        <dbReference type="ChEBI" id="CHEBI:58359"/>
    </reaction>
</comment>
<comment type="catalytic activity">
    <reaction evidence="19">
        <text>L-glutamine(in) + L-serine(out) + Na(+)(out) = L-glutamine(out) + L-serine(in) + Na(+)(in)</text>
        <dbReference type="Rhea" id="RHEA:70887"/>
        <dbReference type="ChEBI" id="CHEBI:29101"/>
        <dbReference type="ChEBI" id="CHEBI:33384"/>
        <dbReference type="ChEBI" id="CHEBI:58359"/>
    </reaction>
</comment>
<dbReference type="GO" id="GO:0042470">
    <property type="term" value="C:melanosome"/>
    <property type="evidence" value="ECO:0007669"/>
    <property type="project" value="UniProtKB-SubCell"/>
</dbReference>
<evidence type="ECO:0000256" key="12">
    <source>
        <dbReference type="ARBA" id="ARBA00022990"/>
    </source>
</evidence>
<evidence type="ECO:0000256" key="9">
    <source>
        <dbReference type="ARBA" id="ARBA00022847"/>
    </source>
</evidence>
<evidence type="ECO:0000256" key="19">
    <source>
        <dbReference type="ARBA" id="ARBA00035896"/>
    </source>
</evidence>
<dbReference type="Gene3D" id="1.10.3860.10">
    <property type="entry name" value="Sodium:dicarboxylate symporter"/>
    <property type="match status" value="1"/>
</dbReference>
<dbReference type="InterPro" id="IPR036458">
    <property type="entry name" value="Na:dicarbo_symporter_sf"/>
</dbReference>
<comment type="catalytic activity">
    <reaction evidence="17">
        <text>nitrate(in) = nitrate(out)</text>
        <dbReference type="Rhea" id="RHEA:34923"/>
        <dbReference type="ChEBI" id="CHEBI:17632"/>
    </reaction>
</comment>
<dbReference type="GO" id="GO:0140009">
    <property type="term" value="P:L-aspartate import across plasma membrane"/>
    <property type="evidence" value="ECO:0007669"/>
    <property type="project" value="TreeGrafter"/>
</dbReference>
<proteinExistence type="inferred from homology"/>
<dbReference type="PROSITE" id="PS00713">
    <property type="entry name" value="NA_DICARBOXYL_SYMP_1"/>
    <property type="match status" value="1"/>
</dbReference>
<feature type="transmembrane region" description="Helical" evidence="31">
    <location>
        <begin position="323"/>
        <end position="346"/>
    </location>
</feature>
<feature type="transmembrane region" description="Helical" evidence="31">
    <location>
        <begin position="220"/>
        <end position="238"/>
    </location>
</feature>
<comment type="catalytic activity">
    <reaction evidence="21">
        <text>L-glutamine(out) + L-serine(in) + Na(+)(out) = L-glutamine(in) + L-serine(out) + Na(+)(in)</text>
        <dbReference type="Rhea" id="RHEA:70855"/>
        <dbReference type="ChEBI" id="CHEBI:29101"/>
        <dbReference type="ChEBI" id="CHEBI:33384"/>
        <dbReference type="ChEBI" id="CHEBI:58359"/>
    </reaction>
</comment>
<dbReference type="InterPro" id="IPR050746">
    <property type="entry name" value="DAACS"/>
</dbReference>
<dbReference type="GO" id="GO:0046872">
    <property type="term" value="F:metal ion binding"/>
    <property type="evidence" value="ECO:0007669"/>
    <property type="project" value="UniProtKB-KW"/>
</dbReference>
<evidence type="ECO:0000256" key="1">
    <source>
        <dbReference type="ARBA" id="ARBA00004223"/>
    </source>
</evidence>
<comment type="similarity">
    <text evidence="31">Belongs to the dicarboxylate/amino acid:cation symporter (DAACS) (TC 2.A.23) family.</text>
</comment>
<feature type="transmembrane region" description="Helical" evidence="31">
    <location>
        <begin position="93"/>
        <end position="110"/>
    </location>
</feature>
<evidence type="ECO:0000256" key="7">
    <source>
        <dbReference type="ARBA" id="ARBA00022692"/>
    </source>
</evidence>
<evidence type="ECO:0000256" key="29">
    <source>
        <dbReference type="ARBA" id="ARBA00048392"/>
    </source>
</evidence>
<evidence type="ECO:0000313" key="34">
    <source>
        <dbReference type="Proteomes" id="UP001177744"/>
    </source>
</evidence>
<dbReference type="PANTHER" id="PTHR11958:SF19">
    <property type="entry name" value="NEUTRAL AMINO ACID TRANSPORTER B(0)"/>
    <property type="match status" value="1"/>
</dbReference>
<evidence type="ECO:0000256" key="24">
    <source>
        <dbReference type="ARBA" id="ARBA00036895"/>
    </source>
</evidence>
<evidence type="ECO:0000256" key="23">
    <source>
        <dbReference type="ARBA" id="ARBA00036702"/>
    </source>
</evidence>
<evidence type="ECO:0000256" key="10">
    <source>
        <dbReference type="ARBA" id="ARBA00022970"/>
    </source>
</evidence>
<evidence type="ECO:0000256" key="18">
    <source>
        <dbReference type="ARBA" id="ARBA00035832"/>
    </source>
</evidence>
<feature type="transmembrane region" description="Helical" evidence="31">
    <location>
        <begin position="258"/>
        <end position="279"/>
    </location>
</feature>
<evidence type="ECO:0000256" key="31">
    <source>
        <dbReference type="RuleBase" id="RU361216"/>
    </source>
</evidence>
<evidence type="ECO:0000256" key="27">
    <source>
        <dbReference type="ARBA" id="ARBA00047711"/>
    </source>
</evidence>
<keyword evidence="9 31" id="KW-0769">Symport</keyword>
<evidence type="ECO:0000256" key="26">
    <source>
        <dbReference type="ARBA" id="ARBA00047397"/>
    </source>
</evidence>
<feature type="transmembrane region" description="Helical" evidence="31">
    <location>
        <begin position="403"/>
        <end position="432"/>
    </location>
</feature>
<evidence type="ECO:0000256" key="8">
    <source>
        <dbReference type="ARBA" id="ARBA00022723"/>
    </source>
</evidence>
<comment type="caution">
    <text evidence="33">The sequence shown here is derived from an EMBL/GenBank/DDBJ whole genome shotgun (WGS) entry which is preliminary data.</text>
</comment>
<feature type="transmembrane region" description="Helical" evidence="31">
    <location>
        <begin position="291"/>
        <end position="317"/>
    </location>
</feature>
<evidence type="ECO:0000256" key="3">
    <source>
        <dbReference type="ARBA" id="ARBA00022448"/>
    </source>
</evidence>
<dbReference type="EMBL" id="JAULJE010000014">
    <property type="protein sequence ID" value="KAK1334810.1"/>
    <property type="molecule type" value="Genomic_DNA"/>
</dbReference>
<keyword evidence="3 31" id="KW-0813">Transport</keyword>
<comment type="catalytic activity">
    <reaction evidence="18">
        <text>D-serine(in) + L-alanine(out) + Na(+)(out) = D-serine(out) + L-alanine(in) + Na(+)(in)</text>
        <dbReference type="Rhea" id="RHEA:75311"/>
        <dbReference type="ChEBI" id="CHEBI:29101"/>
        <dbReference type="ChEBI" id="CHEBI:35247"/>
        <dbReference type="ChEBI" id="CHEBI:57972"/>
    </reaction>
</comment>
<dbReference type="Proteomes" id="UP001177744">
    <property type="component" value="Unassembled WGS sequence"/>
</dbReference>
<evidence type="ECO:0000256" key="15">
    <source>
        <dbReference type="ARBA" id="ARBA00023180"/>
    </source>
</evidence>
<evidence type="ECO:0000256" key="11">
    <source>
        <dbReference type="ARBA" id="ARBA00022989"/>
    </source>
</evidence>
<dbReference type="PROSITE" id="PS00714">
    <property type="entry name" value="NA_DICARBOXYL_SYMP_2"/>
    <property type="match status" value="1"/>
</dbReference>
<comment type="catalytic activity">
    <reaction evidence="29">
        <text>L-threonine(in) + L-glutamine(out) + Na(+)(out) = L-threonine(out) + L-glutamine(in) + Na(+)(in)</text>
        <dbReference type="Rhea" id="RHEA:70863"/>
        <dbReference type="ChEBI" id="CHEBI:29101"/>
        <dbReference type="ChEBI" id="CHEBI:57926"/>
        <dbReference type="ChEBI" id="CHEBI:58359"/>
    </reaction>
</comment>
<dbReference type="GO" id="GO:0015175">
    <property type="term" value="F:neutral L-amino acid transmembrane transporter activity"/>
    <property type="evidence" value="ECO:0007669"/>
    <property type="project" value="TreeGrafter"/>
</dbReference>
<evidence type="ECO:0000256" key="4">
    <source>
        <dbReference type="ARBA" id="ARBA00022449"/>
    </source>
</evidence>
<keyword evidence="12" id="KW-0007">Acetylation</keyword>
<name>A0AA40HP85_CNENI</name>
<keyword evidence="8" id="KW-0479">Metal-binding</keyword>
<keyword evidence="5" id="KW-1003">Cell membrane</keyword>
<feature type="region of interest" description="Disordered" evidence="32">
    <location>
        <begin position="1"/>
        <end position="33"/>
    </location>
</feature>
<evidence type="ECO:0000256" key="21">
    <source>
        <dbReference type="ARBA" id="ARBA00036385"/>
    </source>
</evidence>
<accession>A0AA40HP85</accession>
<evidence type="ECO:0000256" key="22">
    <source>
        <dbReference type="ARBA" id="ARBA00036485"/>
    </source>
</evidence>
<reference evidence="33" key="1">
    <citation type="submission" date="2023-06" db="EMBL/GenBank/DDBJ databases">
        <title>Reference genome for the Northern bat (Eptesicus nilssonii), a most northern bat species.</title>
        <authorList>
            <person name="Laine V.N."/>
            <person name="Pulliainen A.T."/>
            <person name="Lilley T.M."/>
        </authorList>
    </citation>
    <scope>NUCLEOTIDE SEQUENCE</scope>
    <source>
        <strain evidence="33">BLF_Eptnil</strain>
        <tissue evidence="33">Kidney</tissue>
    </source>
</reference>
<keyword evidence="6" id="KW-0597">Phosphoprotein</keyword>
<dbReference type="GO" id="GO:0005886">
    <property type="term" value="C:plasma membrane"/>
    <property type="evidence" value="ECO:0007669"/>
    <property type="project" value="UniProtKB-SubCell"/>
</dbReference>
<evidence type="ECO:0000256" key="6">
    <source>
        <dbReference type="ARBA" id="ARBA00022553"/>
    </source>
</evidence>
<keyword evidence="7 31" id="KW-0812">Transmembrane</keyword>
<comment type="catalytic activity">
    <reaction evidence="22">
        <text>L-glutamine(in) + L-methionine(out) + Na(+)(out) = L-glutamine(out) + L-methionine(in) + Na(+)(in)</text>
        <dbReference type="Rhea" id="RHEA:70875"/>
        <dbReference type="ChEBI" id="CHEBI:29101"/>
        <dbReference type="ChEBI" id="CHEBI:57844"/>
        <dbReference type="ChEBI" id="CHEBI:58359"/>
    </reaction>
</comment>
<evidence type="ECO:0000256" key="30">
    <source>
        <dbReference type="ARBA" id="ARBA00048644"/>
    </source>
</evidence>
<feature type="transmembrane region" description="Helical" evidence="31">
    <location>
        <begin position="44"/>
        <end position="72"/>
    </location>
</feature>
<dbReference type="AlphaFoldDB" id="A0AA40HP85"/>
<evidence type="ECO:0000256" key="16">
    <source>
        <dbReference type="ARBA" id="ARBA00024145"/>
    </source>
</evidence>
<keyword evidence="4" id="KW-0050">Antiport</keyword>
<comment type="catalytic activity">
    <reaction evidence="28">
        <text>L-valine(out) + L-glutamine(in) + Na(+)(out) = L-valine(in) + L-glutamine(out) + Na(+)(in)</text>
        <dbReference type="Rhea" id="RHEA:70871"/>
        <dbReference type="ChEBI" id="CHEBI:29101"/>
        <dbReference type="ChEBI" id="CHEBI:57762"/>
        <dbReference type="ChEBI" id="CHEBI:58359"/>
    </reaction>
</comment>
<evidence type="ECO:0000256" key="13">
    <source>
        <dbReference type="ARBA" id="ARBA00023053"/>
    </source>
</evidence>
<feature type="region of interest" description="Disordered" evidence="32">
    <location>
        <begin position="625"/>
        <end position="704"/>
    </location>
</feature>
<organism evidence="33 34">
    <name type="scientific">Cnephaeus nilssonii</name>
    <name type="common">Northern bat</name>
    <name type="synonym">Eptesicus nilssonii</name>
    <dbReference type="NCBI Taxonomy" id="3371016"/>
    <lineage>
        <taxon>Eukaryota</taxon>
        <taxon>Metazoa</taxon>
        <taxon>Chordata</taxon>
        <taxon>Craniata</taxon>
        <taxon>Vertebrata</taxon>
        <taxon>Euteleostomi</taxon>
        <taxon>Mammalia</taxon>
        <taxon>Eutheria</taxon>
        <taxon>Laurasiatheria</taxon>
        <taxon>Chiroptera</taxon>
        <taxon>Yangochiroptera</taxon>
        <taxon>Vespertilionidae</taxon>
        <taxon>Cnephaeus</taxon>
    </lineage>
</organism>
<comment type="catalytic activity">
    <reaction evidence="20">
        <text>L-asparagine(out) + L-glutamine(in) + Na(+)(out) = L-asparagine(in) + L-glutamine(out) + Na(+)(in)</text>
        <dbReference type="Rhea" id="RHEA:70891"/>
        <dbReference type="ChEBI" id="CHEBI:29101"/>
        <dbReference type="ChEBI" id="CHEBI:58048"/>
        <dbReference type="ChEBI" id="CHEBI:58359"/>
    </reaction>
</comment>
<comment type="catalytic activity">
    <reaction evidence="30">
        <text>L-glutamine(in) + L-alanine(out) + Na(+)(out) = L-glutamine(out) + L-alanine(in) + Na(+)(in)</text>
        <dbReference type="Rhea" id="RHEA:70867"/>
        <dbReference type="ChEBI" id="CHEBI:29101"/>
        <dbReference type="ChEBI" id="CHEBI:57972"/>
        <dbReference type="ChEBI" id="CHEBI:58359"/>
    </reaction>
</comment>
<comment type="catalytic activity">
    <reaction evidence="27">
        <text>L-glutamine(in) + L-glutamate(out) + Na(+)(out) + H(+)(out) = L-glutamine(out) + L-glutamate(in) + Na(+)(in) + H(+)(in)</text>
        <dbReference type="Rhea" id="RHEA:70883"/>
        <dbReference type="ChEBI" id="CHEBI:15378"/>
        <dbReference type="ChEBI" id="CHEBI:29101"/>
        <dbReference type="ChEBI" id="CHEBI:29985"/>
        <dbReference type="ChEBI" id="CHEBI:58359"/>
    </reaction>
</comment>
<dbReference type="InterPro" id="IPR018107">
    <property type="entry name" value="Na-dicarboxylate_symporter_CS"/>
</dbReference>
<dbReference type="GO" id="GO:0015293">
    <property type="term" value="F:symporter activity"/>
    <property type="evidence" value="ECO:0007669"/>
    <property type="project" value="UniProtKB-UniRule"/>
</dbReference>
<evidence type="ECO:0000256" key="20">
    <source>
        <dbReference type="ARBA" id="ARBA00035952"/>
    </source>
</evidence>
<keyword evidence="14 31" id="KW-0472">Membrane</keyword>
<evidence type="ECO:0000256" key="2">
    <source>
        <dbReference type="ARBA" id="ARBA00004651"/>
    </source>
</evidence>
<evidence type="ECO:0000313" key="33">
    <source>
        <dbReference type="EMBL" id="KAK1334810.1"/>
    </source>
</evidence>
<evidence type="ECO:0000256" key="32">
    <source>
        <dbReference type="SAM" id="MobiDB-lite"/>
    </source>
</evidence>
<comment type="catalytic activity">
    <reaction evidence="16">
        <text>iodide(out) = iodide(in)</text>
        <dbReference type="Rhea" id="RHEA:66324"/>
        <dbReference type="ChEBI" id="CHEBI:16382"/>
    </reaction>
</comment>
<keyword evidence="11 31" id="KW-1133">Transmembrane helix</keyword>
<evidence type="ECO:0000256" key="14">
    <source>
        <dbReference type="ARBA" id="ARBA00023136"/>
    </source>
</evidence>
<dbReference type="GO" id="GO:0015183">
    <property type="term" value="F:L-aspartate transmembrane transporter activity"/>
    <property type="evidence" value="ECO:0007669"/>
    <property type="project" value="TreeGrafter"/>
</dbReference>
<feature type="transmembrane region" description="Helical" evidence="31">
    <location>
        <begin position="122"/>
        <end position="144"/>
    </location>
</feature>
<comment type="subcellular location">
    <subcellularLocation>
        <location evidence="2">Cell membrane</location>
        <topology evidence="2">Multi-pass membrane protein</topology>
    </subcellularLocation>
    <subcellularLocation>
        <location evidence="1">Melanosome</location>
    </subcellularLocation>
    <subcellularLocation>
        <location evidence="31">Membrane</location>
        <topology evidence="31">Multi-pass membrane protein</topology>
    </subcellularLocation>
</comment>
<dbReference type="GO" id="GO:0015297">
    <property type="term" value="F:antiporter activity"/>
    <property type="evidence" value="ECO:0007669"/>
    <property type="project" value="UniProtKB-KW"/>
</dbReference>
<keyword evidence="10" id="KW-0029">Amino-acid transport</keyword>
<comment type="catalytic activity">
    <reaction evidence="24">
        <text>thiocyanate(in) = thiocyanate(out)</text>
        <dbReference type="Rhea" id="RHEA:75347"/>
        <dbReference type="ChEBI" id="CHEBI:18022"/>
    </reaction>
</comment>
<keyword evidence="15" id="KW-0325">Glycoprotein</keyword>
<evidence type="ECO:0000256" key="17">
    <source>
        <dbReference type="ARBA" id="ARBA00035073"/>
    </source>
</evidence>
<dbReference type="SUPFAM" id="SSF118215">
    <property type="entry name" value="Proton glutamate symport protein"/>
    <property type="match status" value="1"/>
</dbReference>
<dbReference type="Pfam" id="PF00375">
    <property type="entry name" value="SDF"/>
    <property type="match status" value="1"/>
</dbReference>
<dbReference type="InterPro" id="IPR001991">
    <property type="entry name" value="Na-dicarboxylate_symporter"/>
</dbReference>
<keyword evidence="13" id="KW-0915">Sodium</keyword>
<gene>
    <name evidence="33" type="ORF">QTO34_004378</name>
</gene>
<evidence type="ECO:0000256" key="28">
    <source>
        <dbReference type="ARBA" id="ARBA00047799"/>
    </source>
</evidence>